<name>A0A4V2WNR2_9BACL</name>
<protein>
    <submittedName>
        <fullName evidence="1">Uncharacterized protein</fullName>
    </submittedName>
</protein>
<dbReference type="OrthoDB" id="2454651at2"/>
<organism evidence="1 2">
    <name type="scientific">Paenibacillus albiflavus</name>
    <dbReference type="NCBI Taxonomy" id="2545760"/>
    <lineage>
        <taxon>Bacteria</taxon>
        <taxon>Bacillati</taxon>
        <taxon>Bacillota</taxon>
        <taxon>Bacilli</taxon>
        <taxon>Bacillales</taxon>
        <taxon>Paenibacillaceae</taxon>
        <taxon>Paenibacillus</taxon>
    </lineage>
</organism>
<keyword evidence="2" id="KW-1185">Reference proteome</keyword>
<sequence length="72" mass="7963">MSFYEEVLVEMQKLNRYIAQGFSITMVNEDLSGAWVELTSPDPSGDQVILHILTADARIHLGNLLMNQGLGA</sequence>
<dbReference type="RefSeq" id="WP_132418485.1">
    <property type="nucleotide sequence ID" value="NZ_SKFG01000012.1"/>
</dbReference>
<proteinExistence type="predicted"/>
<evidence type="ECO:0000313" key="2">
    <source>
        <dbReference type="Proteomes" id="UP000295418"/>
    </source>
</evidence>
<dbReference type="EMBL" id="SKFG01000012">
    <property type="protein sequence ID" value="TCZ76512.1"/>
    <property type="molecule type" value="Genomic_DNA"/>
</dbReference>
<reference evidence="1 2" key="1">
    <citation type="submission" date="2019-03" db="EMBL/GenBank/DDBJ databases">
        <authorList>
            <person name="Kim M.K.M."/>
        </authorList>
    </citation>
    <scope>NUCLEOTIDE SEQUENCE [LARGE SCALE GENOMIC DNA]</scope>
    <source>
        <strain evidence="1 2">18JY21-1</strain>
    </source>
</reference>
<dbReference type="AlphaFoldDB" id="A0A4V2WNR2"/>
<accession>A0A4V2WNR2</accession>
<gene>
    <name evidence="1" type="ORF">E0485_12980</name>
</gene>
<evidence type="ECO:0000313" key="1">
    <source>
        <dbReference type="EMBL" id="TCZ76512.1"/>
    </source>
</evidence>
<comment type="caution">
    <text evidence="1">The sequence shown here is derived from an EMBL/GenBank/DDBJ whole genome shotgun (WGS) entry which is preliminary data.</text>
</comment>
<dbReference type="Proteomes" id="UP000295418">
    <property type="component" value="Unassembled WGS sequence"/>
</dbReference>